<dbReference type="EMBL" id="VZUQ01000068">
    <property type="protein sequence ID" value="KAB1179914.1"/>
    <property type="molecule type" value="Genomic_DNA"/>
</dbReference>
<organism evidence="1 2">
    <name type="scientific">Photobacterium damselae subsp. damselae</name>
    <name type="common">Listonella damsela</name>
    <dbReference type="NCBI Taxonomy" id="85581"/>
    <lineage>
        <taxon>Bacteria</taxon>
        <taxon>Pseudomonadati</taxon>
        <taxon>Pseudomonadota</taxon>
        <taxon>Gammaproteobacteria</taxon>
        <taxon>Vibrionales</taxon>
        <taxon>Vibrionaceae</taxon>
        <taxon>Photobacterium</taxon>
    </lineage>
</organism>
<protein>
    <submittedName>
        <fullName evidence="1">Uncharacterized protein</fullName>
    </submittedName>
</protein>
<gene>
    <name evidence="1" type="ORF">F6450_12075</name>
</gene>
<dbReference type="RefSeq" id="WP_106340858.1">
    <property type="nucleotide sequence ID" value="NZ_JABXOQ010000075.1"/>
</dbReference>
<evidence type="ECO:0000313" key="2">
    <source>
        <dbReference type="Proteomes" id="UP000480943"/>
    </source>
</evidence>
<dbReference type="Proteomes" id="UP000480943">
    <property type="component" value="Unassembled WGS sequence"/>
</dbReference>
<accession>A0AAD3WV25</accession>
<evidence type="ECO:0000313" key="1">
    <source>
        <dbReference type="EMBL" id="KAB1179914.1"/>
    </source>
</evidence>
<comment type="caution">
    <text evidence="1">The sequence shown here is derived from an EMBL/GenBank/DDBJ whole genome shotgun (WGS) entry which is preliminary data.</text>
</comment>
<reference evidence="1 2" key="1">
    <citation type="submission" date="2019-09" db="EMBL/GenBank/DDBJ databases">
        <title>Photobacterium damselae subsp. damselae CDC-2227-81, a human clinical isolate.</title>
        <authorList>
            <person name="Osorio C.R."/>
        </authorList>
    </citation>
    <scope>NUCLEOTIDE SEQUENCE [LARGE SCALE GENOMIC DNA]</scope>
    <source>
        <strain evidence="1 2">CDC-2227-81</strain>
    </source>
</reference>
<name>A0AAD3WV25_PHODD</name>
<dbReference type="AlphaFoldDB" id="A0AAD3WV25"/>
<sequence length="80" mass="9470">MASLMFELVKRAGGKFHLFESFENKSGSLKKYIFFTDMQIKKFIVTEQRENNIRRFTGIEEVSELSLRDIKYSVKRSLLN</sequence>
<proteinExistence type="predicted"/>